<dbReference type="EMBL" id="ML976684">
    <property type="protein sequence ID" value="KAF1972839.1"/>
    <property type="molecule type" value="Genomic_DNA"/>
</dbReference>
<sequence>MRERQLRRRRRRRGLKRQLSALPRSLPATQKKLYNYPKGVRERLLSHLHRAKSVQNVLLMLQMLGRPQRAHLLPRANLHAAAATLSF</sequence>
<reference evidence="2" key="1">
    <citation type="journal article" date="2020" name="Stud. Mycol.">
        <title>101 Dothideomycetes genomes: a test case for predicting lifestyles and emergence of pathogens.</title>
        <authorList>
            <person name="Haridas S."/>
            <person name="Albert R."/>
            <person name="Binder M."/>
            <person name="Bloem J."/>
            <person name="Labutti K."/>
            <person name="Salamov A."/>
            <person name="Andreopoulos B."/>
            <person name="Baker S."/>
            <person name="Barry K."/>
            <person name="Bills G."/>
            <person name="Bluhm B."/>
            <person name="Cannon C."/>
            <person name="Castanera R."/>
            <person name="Culley D."/>
            <person name="Daum C."/>
            <person name="Ezra D."/>
            <person name="Gonzalez J."/>
            <person name="Henrissat B."/>
            <person name="Kuo A."/>
            <person name="Liang C."/>
            <person name="Lipzen A."/>
            <person name="Lutzoni F."/>
            <person name="Magnuson J."/>
            <person name="Mondo S."/>
            <person name="Nolan M."/>
            <person name="Ohm R."/>
            <person name="Pangilinan J."/>
            <person name="Park H.-J."/>
            <person name="Ramirez L."/>
            <person name="Alfaro M."/>
            <person name="Sun H."/>
            <person name="Tritt A."/>
            <person name="Yoshinaga Y."/>
            <person name="Zwiers L.-H."/>
            <person name="Turgeon B."/>
            <person name="Goodwin S."/>
            <person name="Spatafora J."/>
            <person name="Crous P."/>
            <person name="Grigoriev I."/>
        </authorList>
    </citation>
    <scope>NUCLEOTIDE SEQUENCE</scope>
    <source>
        <strain evidence="2">CBS 107.79</strain>
    </source>
</reference>
<name>A0A6A5V964_9PLEO</name>
<dbReference type="AlphaFoldDB" id="A0A6A5V964"/>
<evidence type="ECO:0000313" key="2">
    <source>
        <dbReference type="EMBL" id="KAF1972839.1"/>
    </source>
</evidence>
<accession>A0A6A5V964</accession>
<evidence type="ECO:0000313" key="3">
    <source>
        <dbReference type="Proteomes" id="UP000800036"/>
    </source>
</evidence>
<keyword evidence="3" id="KW-1185">Reference proteome</keyword>
<evidence type="ECO:0000256" key="1">
    <source>
        <dbReference type="SAM" id="MobiDB-lite"/>
    </source>
</evidence>
<proteinExistence type="predicted"/>
<dbReference type="Proteomes" id="UP000800036">
    <property type="component" value="Unassembled WGS sequence"/>
</dbReference>
<gene>
    <name evidence="2" type="ORF">BU23DRAFT_507560</name>
</gene>
<feature type="compositionally biased region" description="Basic residues" evidence="1">
    <location>
        <begin position="1"/>
        <end position="16"/>
    </location>
</feature>
<protein>
    <submittedName>
        <fullName evidence="2">Uncharacterized protein</fullName>
    </submittedName>
</protein>
<organism evidence="2 3">
    <name type="scientific">Bimuria novae-zelandiae CBS 107.79</name>
    <dbReference type="NCBI Taxonomy" id="1447943"/>
    <lineage>
        <taxon>Eukaryota</taxon>
        <taxon>Fungi</taxon>
        <taxon>Dikarya</taxon>
        <taxon>Ascomycota</taxon>
        <taxon>Pezizomycotina</taxon>
        <taxon>Dothideomycetes</taxon>
        <taxon>Pleosporomycetidae</taxon>
        <taxon>Pleosporales</taxon>
        <taxon>Massarineae</taxon>
        <taxon>Didymosphaeriaceae</taxon>
        <taxon>Bimuria</taxon>
    </lineage>
</organism>
<feature type="region of interest" description="Disordered" evidence="1">
    <location>
        <begin position="1"/>
        <end position="30"/>
    </location>
</feature>